<dbReference type="InterPro" id="IPR020904">
    <property type="entry name" value="Sc_DH/Rdtase_CS"/>
</dbReference>
<dbReference type="InterPro" id="IPR036291">
    <property type="entry name" value="NAD(P)-bd_dom_sf"/>
</dbReference>
<dbReference type="PRINTS" id="PR00081">
    <property type="entry name" value="GDHRDH"/>
</dbReference>
<evidence type="ECO:0000313" key="4">
    <source>
        <dbReference type="Proteomes" id="UP000182063"/>
    </source>
</evidence>
<dbReference type="EMBL" id="CP018221">
    <property type="protein sequence ID" value="API59773.1"/>
    <property type="molecule type" value="Genomic_DNA"/>
</dbReference>
<gene>
    <name evidence="3" type="ORF">BSL82_10980</name>
</gene>
<evidence type="ECO:0000256" key="1">
    <source>
        <dbReference type="ARBA" id="ARBA00006484"/>
    </source>
</evidence>
<dbReference type="PROSITE" id="PS00061">
    <property type="entry name" value="ADH_SHORT"/>
    <property type="match status" value="1"/>
</dbReference>
<dbReference type="RefSeq" id="WP_072597565.1">
    <property type="nucleotide sequence ID" value="NZ_CP018221.1"/>
</dbReference>
<dbReference type="STRING" id="1921510.BSL82_10980"/>
<evidence type="ECO:0000313" key="3">
    <source>
        <dbReference type="EMBL" id="API59773.1"/>
    </source>
</evidence>
<reference evidence="4" key="1">
    <citation type="submission" date="2016-11" db="EMBL/GenBank/DDBJ databases">
        <title>Complete Genome Sequence of alachlor-degrading Sphingomonas sp. strain JJ-A5.</title>
        <authorList>
            <person name="Lee H."/>
            <person name="Ka J.-O."/>
        </authorList>
    </citation>
    <scope>NUCLEOTIDE SEQUENCE [LARGE SCALE GENOMIC DNA]</scope>
    <source>
        <strain evidence="4">JJ-A5</strain>
    </source>
</reference>
<dbReference type="GO" id="GO:0016491">
    <property type="term" value="F:oxidoreductase activity"/>
    <property type="evidence" value="ECO:0007669"/>
    <property type="project" value="UniProtKB-KW"/>
</dbReference>
<evidence type="ECO:0000256" key="2">
    <source>
        <dbReference type="ARBA" id="ARBA00023002"/>
    </source>
</evidence>
<dbReference type="InterPro" id="IPR002347">
    <property type="entry name" value="SDR_fam"/>
</dbReference>
<dbReference type="Gene3D" id="3.40.50.720">
    <property type="entry name" value="NAD(P)-binding Rossmann-like Domain"/>
    <property type="match status" value="1"/>
</dbReference>
<dbReference type="CDD" id="cd05233">
    <property type="entry name" value="SDR_c"/>
    <property type="match status" value="1"/>
</dbReference>
<dbReference type="SUPFAM" id="SSF51735">
    <property type="entry name" value="NAD(P)-binding Rossmann-fold domains"/>
    <property type="match status" value="1"/>
</dbReference>
<dbReference type="KEGG" id="sphj:BSL82_10980"/>
<proteinExistence type="inferred from homology"/>
<organism evidence="3 4">
    <name type="scientific">Tardibacter chloracetimidivorans</name>
    <dbReference type="NCBI Taxonomy" id="1921510"/>
    <lineage>
        <taxon>Bacteria</taxon>
        <taxon>Pseudomonadati</taxon>
        <taxon>Pseudomonadota</taxon>
        <taxon>Alphaproteobacteria</taxon>
        <taxon>Sphingomonadales</taxon>
        <taxon>Sphingomonadaceae</taxon>
        <taxon>Tardibacter</taxon>
    </lineage>
</organism>
<evidence type="ECO:0008006" key="5">
    <source>
        <dbReference type="Google" id="ProtNLM"/>
    </source>
</evidence>
<dbReference type="Pfam" id="PF13561">
    <property type="entry name" value="adh_short_C2"/>
    <property type="match status" value="1"/>
</dbReference>
<name>A0A1L3ZVW6_9SPHN</name>
<accession>A0A1L3ZVW6</accession>
<dbReference type="PANTHER" id="PTHR24321">
    <property type="entry name" value="DEHYDROGENASES, SHORT CHAIN"/>
    <property type="match status" value="1"/>
</dbReference>
<comment type="similarity">
    <text evidence="1">Belongs to the short-chain dehydrogenases/reductases (SDR) family.</text>
</comment>
<keyword evidence="4" id="KW-1185">Reference proteome</keyword>
<dbReference type="NCBIfam" id="NF006121">
    <property type="entry name" value="PRK08265.1"/>
    <property type="match status" value="1"/>
</dbReference>
<keyword evidence="2" id="KW-0560">Oxidoreductase</keyword>
<dbReference type="PRINTS" id="PR00080">
    <property type="entry name" value="SDRFAMILY"/>
</dbReference>
<dbReference type="Proteomes" id="UP000182063">
    <property type="component" value="Chromosome"/>
</dbReference>
<protein>
    <recommendedName>
        <fullName evidence="5">Short-chain dehydrogenase</fullName>
    </recommendedName>
</protein>
<dbReference type="OrthoDB" id="5457012at2"/>
<dbReference type="PANTHER" id="PTHR24321:SF8">
    <property type="entry name" value="ESTRADIOL 17-BETA-DEHYDROGENASE 8-RELATED"/>
    <property type="match status" value="1"/>
</dbReference>
<dbReference type="AlphaFoldDB" id="A0A1L3ZVW6"/>
<sequence length="260" mass="27815">MRGIKGKVAIVTGGARSIGAAIVRELVLEGASVAIADILTEEGEALARELGSQVLFSETDLRSDEQIERCVDATVKQFGRIDFLINAAASYHDKGFESSRADWAFTFDVNVFGSVVLLQKAHPHLVRSGAGAVVNFSSESAHAAQAKRWVYPCTKAAIEELTRSQALDVAKDNIRVNAVIPGWTWSAPIKKAHAENPEWVEQLAAQFHMSGRIGSAEELARAVLFLCSSDASLITGSMLPVDGGHLALGPQGTLELLPPK</sequence>
<dbReference type="FunFam" id="3.40.50.720:FF:000084">
    <property type="entry name" value="Short-chain dehydrogenase reductase"/>
    <property type="match status" value="1"/>
</dbReference>